<name>M1E4X8_9BACT</name>
<evidence type="ECO:0000313" key="3">
    <source>
        <dbReference type="Proteomes" id="UP000011765"/>
    </source>
</evidence>
<dbReference type="AlphaFoldDB" id="M1E4X8"/>
<reference evidence="2 3" key="1">
    <citation type="submission" date="2011-04" db="EMBL/GenBank/DDBJ databases">
        <title>The complete genome of Thermodesulfobium narugense DSM 14796.</title>
        <authorList>
            <consortium name="US DOE Joint Genome Institute (JGI-PGF)"/>
            <person name="Lucas S."/>
            <person name="Han J."/>
            <person name="Lapidus A."/>
            <person name="Bruce D."/>
            <person name="Goodwin L."/>
            <person name="Pitluck S."/>
            <person name="Peters L."/>
            <person name="Kyrpides N."/>
            <person name="Mavromatis K."/>
            <person name="Pagani I."/>
            <person name="Ivanova N."/>
            <person name="Ovchinnikova G."/>
            <person name="Zhang X."/>
            <person name="Saunders L."/>
            <person name="Detter J.C."/>
            <person name="Tapia R."/>
            <person name="Han C."/>
            <person name="Land M."/>
            <person name="Hauser L."/>
            <person name="Markowitz V."/>
            <person name="Cheng J.-F."/>
            <person name="Hugenholtz P."/>
            <person name="Woyke T."/>
            <person name="Wu D."/>
            <person name="Spring S."/>
            <person name="Schroeder M."/>
            <person name="Brambilla E."/>
            <person name="Klenk H.-P."/>
            <person name="Eisen J.A."/>
        </authorList>
    </citation>
    <scope>NUCLEOTIDE SEQUENCE [LARGE SCALE GENOMIC DNA]</scope>
    <source>
        <strain evidence="2 3">DSM 14796</strain>
    </source>
</reference>
<dbReference type="EMBL" id="CP002690">
    <property type="protein sequence ID" value="AEE13821.1"/>
    <property type="molecule type" value="Genomic_DNA"/>
</dbReference>
<dbReference type="RefSeq" id="WP_013755551.1">
    <property type="nucleotide sequence ID" value="NC_015499.1"/>
</dbReference>
<dbReference type="KEGG" id="tnr:Thena_0172"/>
<feature type="coiled-coil region" evidence="1">
    <location>
        <begin position="65"/>
        <end position="92"/>
    </location>
</feature>
<sequence length="116" mass="14025">MKEELLFDKFRKLLLKERELLKENRLSEVDSVIKEKSLIIRELDDIKAKRGQFKPESLDILNELKRLQGENIEILNKEIERVKQDLKNLRFEEDSKREYLQSNLVEDKKRILDQNT</sequence>
<dbReference type="Proteomes" id="UP000011765">
    <property type="component" value="Chromosome"/>
</dbReference>
<evidence type="ECO:0000256" key="1">
    <source>
        <dbReference type="SAM" id="Coils"/>
    </source>
</evidence>
<accession>M1E4X8</accession>
<dbReference type="OrthoDB" id="9858111at2"/>
<evidence type="ECO:0000313" key="2">
    <source>
        <dbReference type="EMBL" id="AEE13821.1"/>
    </source>
</evidence>
<keyword evidence="3" id="KW-1185">Reference proteome</keyword>
<dbReference type="HOGENOM" id="CLU_2095737_0_0_9"/>
<proteinExistence type="predicted"/>
<protein>
    <submittedName>
        <fullName evidence="2">Uncharacterized protein</fullName>
    </submittedName>
</protein>
<dbReference type="STRING" id="747365.Thena_0172"/>
<organism evidence="2 3">
    <name type="scientific">Thermodesulfobium narugense DSM 14796</name>
    <dbReference type="NCBI Taxonomy" id="747365"/>
    <lineage>
        <taxon>Bacteria</taxon>
        <taxon>Pseudomonadati</taxon>
        <taxon>Thermodesulfobiota</taxon>
        <taxon>Thermodesulfobiia</taxon>
        <taxon>Thermodesulfobiales</taxon>
        <taxon>Thermodesulfobiaceae</taxon>
        <taxon>Thermodesulfobium</taxon>
    </lineage>
</organism>
<keyword evidence="1" id="KW-0175">Coiled coil</keyword>
<gene>
    <name evidence="2" type="ORF">Thena_0172</name>
</gene>